<accession>A0A672U0L3</accession>
<dbReference type="GO" id="GO:0004867">
    <property type="term" value="F:serine-type endopeptidase inhibitor activity"/>
    <property type="evidence" value="ECO:0007669"/>
    <property type="project" value="TreeGrafter"/>
</dbReference>
<sequence length="175" mass="17648">MGPAPARLPDSSTMPGERSLLLVLLALSVELPPAPSPGYCPRAGSATSCGTSCRNDTACSPGEKCCARAPCSAWGSPWLPKPGLCPRKRAQRSAVACPNRCADDRDCPGERKCCFSGCGLACASPDRGTALPSPSGAPLPPGPGLTRPASSQPSVCAPSTAHGCPAAAPCPLQPR</sequence>
<dbReference type="SMART" id="SM00217">
    <property type="entry name" value="WAP"/>
    <property type="match status" value="1"/>
</dbReference>
<dbReference type="PRINTS" id="PR00003">
    <property type="entry name" value="4DISULPHCORE"/>
</dbReference>
<dbReference type="GO" id="GO:0019731">
    <property type="term" value="P:antibacterial humoral response"/>
    <property type="evidence" value="ECO:0007669"/>
    <property type="project" value="TreeGrafter"/>
</dbReference>
<dbReference type="AlphaFoldDB" id="A0A672U0L3"/>
<dbReference type="Ensembl" id="ENSSHBT00005008340.1">
    <property type="protein sequence ID" value="ENSSHBP00005006923.1"/>
    <property type="gene ID" value="ENSSHBG00005006059.1"/>
</dbReference>
<dbReference type="SUPFAM" id="SSF57256">
    <property type="entry name" value="Elafin-like"/>
    <property type="match status" value="1"/>
</dbReference>
<dbReference type="InterPro" id="IPR008197">
    <property type="entry name" value="WAP_dom"/>
</dbReference>
<reference evidence="6 7" key="1">
    <citation type="submission" date="2019-11" db="EMBL/GenBank/DDBJ databases">
        <title>Strigops habroptila (kakapo) genome, bStrHab1, primary haplotype, v2.</title>
        <authorList>
            <person name="Jarvis E.D."/>
            <person name="Howard J."/>
            <person name="Rhie A."/>
            <person name="Phillippy A."/>
            <person name="Korlach J."/>
            <person name="Digby A."/>
            <person name="Iorns D."/>
            <person name="Eason D."/>
            <person name="Robertson B."/>
            <person name="Raemaekers T."/>
            <person name="Howe K."/>
            <person name="Lewin H."/>
            <person name="Damas J."/>
            <person name="Hastie A."/>
            <person name="Tracey A."/>
            <person name="Chow W."/>
            <person name="Fedrigo O."/>
        </authorList>
    </citation>
    <scope>NUCLEOTIDE SEQUENCE [LARGE SCALE GENOMIC DNA]</scope>
</reference>
<feature type="region of interest" description="Disordered" evidence="3">
    <location>
        <begin position="127"/>
        <end position="175"/>
    </location>
</feature>
<dbReference type="InterPro" id="IPR050514">
    <property type="entry name" value="WAP_four-disulfide_core"/>
</dbReference>
<dbReference type="FunFam" id="4.10.75.10:FF:000001">
    <property type="entry name" value="Anosmin 1"/>
    <property type="match status" value="1"/>
</dbReference>
<feature type="domain" description="WAP" evidence="5">
    <location>
        <begin position="78"/>
        <end position="126"/>
    </location>
</feature>
<feature type="chain" id="PRO_5025686803" description="WAP domain-containing protein" evidence="4">
    <location>
        <begin position="29"/>
        <end position="175"/>
    </location>
</feature>
<evidence type="ECO:0000256" key="1">
    <source>
        <dbReference type="ARBA" id="ARBA00022729"/>
    </source>
</evidence>
<reference evidence="6" key="3">
    <citation type="submission" date="2025-09" db="UniProtKB">
        <authorList>
            <consortium name="Ensembl"/>
        </authorList>
    </citation>
    <scope>IDENTIFICATION</scope>
</reference>
<proteinExistence type="predicted"/>
<keyword evidence="2" id="KW-1015">Disulfide bond</keyword>
<dbReference type="InterPro" id="IPR036645">
    <property type="entry name" value="Elafin-like_sf"/>
</dbReference>
<feature type="signal peptide" evidence="4">
    <location>
        <begin position="1"/>
        <end position="28"/>
    </location>
</feature>
<keyword evidence="7" id="KW-1185">Reference proteome</keyword>
<evidence type="ECO:0000256" key="3">
    <source>
        <dbReference type="SAM" id="MobiDB-lite"/>
    </source>
</evidence>
<organism evidence="6 7">
    <name type="scientific">Strigops habroptila</name>
    <name type="common">Kakapo</name>
    <dbReference type="NCBI Taxonomy" id="2489341"/>
    <lineage>
        <taxon>Eukaryota</taxon>
        <taxon>Metazoa</taxon>
        <taxon>Chordata</taxon>
        <taxon>Craniata</taxon>
        <taxon>Vertebrata</taxon>
        <taxon>Euteleostomi</taxon>
        <taxon>Archelosauria</taxon>
        <taxon>Archosauria</taxon>
        <taxon>Dinosauria</taxon>
        <taxon>Saurischia</taxon>
        <taxon>Theropoda</taxon>
        <taxon>Coelurosauria</taxon>
        <taxon>Aves</taxon>
        <taxon>Neognathae</taxon>
        <taxon>Neoaves</taxon>
        <taxon>Telluraves</taxon>
        <taxon>Australaves</taxon>
        <taxon>Psittaciformes</taxon>
        <taxon>Psittacidae</taxon>
        <taxon>Strigops</taxon>
    </lineage>
</organism>
<dbReference type="GO" id="GO:0005615">
    <property type="term" value="C:extracellular space"/>
    <property type="evidence" value="ECO:0007669"/>
    <property type="project" value="TreeGrafter"/>
</dbReference>
<dbReference type="GeneTree" id="ENSGT00940000167544"/>
<dbReference type="GO" id="GO:0045087">
    <property type="term" value="P:innate immune response"/>
    <property type="evidence" value="ECO:0007669"/>
    <property type="project" value="TreeGrafter"/>
</dbReference>
<dbReference type="Proteomes" id="UP000472266">
    <property type="component" value="Chromosome 14"/>
</dbReference>
<evidence type="ECO:0000256" key="4">
    <source>
        <dbReference type="SAM" id="SignalP"/>
    </source>
</evidence>
<protein>
    <recommendedName>
        <fullName evidence="5">WAP domain-containing protein</fullName>
    </recommendedName>
</protein>
<evidence type="ECO:0000313" key="6">
    <source>
        <dbReference type="Ensembl" id="ENSSHBP00005006923.1"/>
    </source>
</evidence>
<evidence type="ECO:0000313" key="7">
    <source>
        <dbReference type="Proteomes" id="UP000472266"/>
    </source>
</evidence>
<name>A0A672U0L3_STRHB</name>
<dbReference type="PROSITE" id="PS51390">
    <property type="entry name" value="WAP"/>
    <property type="match status" value="1"/>
</dbReference>
<evidence type="ECO:0000259" key="5">
    <source>
        <dbReference type="PROSITE" id="PS51390"/>
    </source>
</evidence>
<evidence type="ECO:0000256" key="2">
    <source>
        <dbReference type="ARBA" id="ARBA00023157"/>
    </source>
</evidence>
<keyword evidence="1 4" id="KW-0732">Signal</keyword>
<dbReference type="Pfam" id="PF00095">
    <property type="entry name" value="WAP"/>
    <property type="match status" value="2"/>
</dbReference>
<dbReference type="PANTHER" id="PTHR19441">
    <property type="entry name" value="WHEY ACDIC PROTEIN WAP"/>
    <property type="match status" value="1"/>
</dbReference>
<dbReference type="PANTHER" id="PTHR19441:SF30">
    <property type="entry name" value="ELAFIN"/>
    <property type="match status" value="1"/>
</dbReference>
<reference evidence="6" key="2">
    <citation type="submission" date="2025-08" db="UniProtKB">
        <authorList>
            <consortium name="Ensembl"/>
        </authorList>
    </citation>
    <scope>IDENTIFICATION</scope>
</reference>
<dbReference type="Gene3D" id="4.10.75.10">
    <property type="entry name" value="Elafin-like"/>
    <property type="match status" value="1"/>
</dbReference>